<dbReference type="OrthoDB" id="2014333at2759"/>
<dbReference type="Pfam" id="PF08285">
    <property type="entry name" value="DPM3"/>
    <property type="match status" value="1"/>
</dbReference>
<keyword evidence="9" id="KW-1185">Reference proteome</keyword>
<dbReference type="GO" id="GO:0033185">
    <property type="term" value="C:dolichol-phosphate-mannose synthase complex"/>
    <property type="evidence" value="ECO:0007669"/>
    <property type="project" value="TreeGrafter"/>
</dbReference>
<dbReference type="EMBL" id="MU157855">
    <property type="protein sequence ID" value="KAF9528122.1"/>
    <property type="molecule type" value="Genomic_DNA"/>
</dbReference>
<dbReference type="PANTHER" id="PTHR16433:SF0">
    <property type="entry name" value="DOLICHOL-PHOSPHATE MANNOSYLTRANSFERASE SUBUNIT 3"/>
    <property type="match status" value="1"/>
</dbReference>
<evidence type="ECO:0000256" key="2">
    <source>
        <dbReference type="ARBA" id="ARBA00010430"/>
    </source>
</evidence>
<keyword evidence="5 7" id="KW-1133">Transmembrane helix</keyword>
<organism evidence="8 9">
    <name type="scientific">Crepidotus variabilis</name>
    <dbReference type="NCBI Taxonomy" id="179855"/>
    <lineage>
        <taxon>Eukaryota</taxon>
        <taxon>Fungi</taxon>
        <taxon>Dikarya</taxon>
        <taxon>Basidiomycota</taxon>
        <taxon>Agaricomycotina</taxon>
        <taxon>Agaricomycetes</taxon>
        <taxon>Agaricomycetidae</taxon>
        <taxon>Agaricales</taxon>
        <taxon>Agaricineae</taxon>
        <taxon>Crepidotaceae</taxon>
        <taxon>Crepidotus</taxon>
    </lineage>
</organism>
<sequence>MARAHRVAATVTIVTIAYILTFFGVFSVPLVDEKVAAQILPVLPWWLLVSFGAYSLVSIGWGLLTLRECPEAYNELMSEIAEAKNDLRSKGVTVD</sequence>
<dbReference type="GO" id="GO:0016757">
    <property type="term" value="F:glycosyltransferase activity"/>
    <property type="evidence" value="ECO:0007669"/>
    <property type="project" value="UniProtKB-KW"/>
</dbReference>
<dbReference type="GO" id="GO:0006506">
    <property type="term" value="P:GPI anchor biosynthetic process"/>
    <property type="evidence" value="ECO:0007669"/>
    <property type="project" value="TreeGrafter"/>
</dbReference>
<comment type="similarity">
    <text evidence="2 7">Belongs to the DPM3 family.</text>
</comment>
<feature type="transmembrane region" description="Helical" evidence="7">
    <location>
        <begin position="43"/>
        <end position="64"/>
    </location>
</feature>
<dbReference type="PANTHER" id="PTHR16433">
    <property type="entry name" value="DOLICHOL-PHOSPHATE MANNOSYLTRANSFERASE SUBUNIT 3"/>
    <property type="match status" value="1"/>
</dbReference>
<evidence type="ECO:0000256" key="1">
    <source>
        <dbReference type="ARBA" id="ARBA00004477"/>
    </source>
</evidence>
<keyword evidence="3 7" id="KW-0812">Transmembrane</keyword>
<evidence type="ECO:0000256" key="3">
    <source>
        <dbReference type="ARBA" id="ARBA00022692"/>
    </source>
</evidence>
<dbReference type="AlphaFoldDB" id="A0A9P6JP51"/>
<proteinExistence type="inferred from homology"/>
<keyword evidence="6 7" id="KW-0472">Membrane</keyword>
<comment type="subcellular location">
    <subcellularLocation>
        <location evidence="1 7">Endoplasmic reticulum membrane</location>
        <topology evidence="1 7">Multi-pass membrane protein</topology>
    </subcellularLocation>
</comment>
<keyword evidence="4 7" id="KW-0256">Endoplasmic reticulum</keyword>
<evidence type="ECO:0000313" key="8">
    <source>
        <dbReference type="EMBL" id="KAF9528122.1"/>
    </source>
</evidence>
<evidence type="ECO:0000313" key="9">
    <source>
        <dbReference type="Proteomes" id="UP000807306"/>
    </source>
</evidence>
<protein>
    <recommendedName>
        <fullName evidence="7">Dolichol-phosphate mannosyltransferase subunit 3</fullName>
    </recommendedName>
</protein>
<evidence type="ECO:0000256" key="7">
    <source>
        <dbReference type="RuleBase" id="RU365085"/>
    </source>
</evidence>
<evidence type="ECO:0000256" key="5">
    <source>
        <dbReference type="ARBA" id="ARBA00022989"/>
    </source>
</evidence>
<evidence type="ECO:0000256" key="6">
    <source>
        <dbReference type="ARBA" id="ARBA00023136"/>
    </source>
</evidence>
<comment type="pathway">
    <text evidence="7">Protein modification; protein glycosylation.</text>
</comment>
<gene>
    <name evidence="8" type="ORF">CPB83DRAFT_854930</name>
</gene>
<dbReference type="InterPro" id="IPR013174">
    <property type="entry name" value="DPM3"/>
</dbReference>
<dbReference type="GO" id="GO:0005789">
    <property type="term" value="C:endoplasmic reticulum membrane"/>
    <property type="evidence" value="ECO:0007669"/>
    <property type="project" value="UniProtKB-SubCell"/>
</dbReference>
<comment type="caution">
    <text evidence="8">The sequence shown here is derived from an EMBL/GenBank/DDBJ whole genome shotgun (WGS) entry which is preliminary data.</text>
</comment>
<evidence type="ECO:0000256" key="4">
    <source>
        <dbReference type="ARBA" id="ARBA00022824"/>
    </source>
</evidence>
<feature type="transmembrane region" description="Helical" evidence="7">
    <location>
        <begin position="7"/>
        <end position="31"/>
    </location>
</feature>
<keyword evidence="8" id="KW-0808">Transferase</keyword>
<name>A0A9P6JP51_9AGAR</name>
<dbReference type="Proteomes" id="UP000807306">
    <property type="component" value="Unassembled WGS sequence"/>
</dbReference>
<reference evidence="8" key="1">
    <citation type="submission" date="2020-11" db="EMBL/GenBank/DDBJ databases">
        <authorList>
            <consortium name="DOE Joint Genome Institute"/>
            <person name="Ahrendt S."/>
            <person name="Riley R."/>
            <person name="Andreopoulos W."/>
            <person name="Labutti K."/>
            <person name="Pangilinan J."/>
            <person name="Ruiz-Duenas F.J."/>
            <person name="Barrasa J.M."/>
            <person name="Sanchez-Garcia M."/>
            <person name="Camarero S."/>
            <person name="Miyauchi S."/>
            <person name="Serrano A."/>
            <person name="Linde D."/>
            <person name="Babiker R."/>
            <person name="Drula E."/>
            <person name="Ayuso-Fernandez I."/>
            <person name="Pacheco R."/>
            <person name="Padilla G."/>
            <person name="Ferreira P."/>
            <person name="Barriuso J."/>
            <person name="Kellner H."/>
            <person name="Castanera R."/>
            <person name="Alfaro M."/>
            <person name="Ramirez L."/>
            <person name="Pisabarro A.G."/>
            <person name="Kuo A."/>
            <person name="Tritt A."/>
            <person name="Lipzen A."/>
            <person name="He G."/>
            <person name="Yan M."/>
            <person name="Ng V."/>
            <person name="Cullen D."/>
            <person name="Martin F."/>
            <person name="Rosso M.-N."/>
            <person name="Henrissat B."/>
            <person name="Hibbett D."/>
            <person name="Martinez A.T."/>
            <person name="Grigoriev I.V."/>
        </authorList>
    </citation>
    <scope>NUCLEOTIDE SEQUENCE</scope>
    <source>
        <strain evidence="8">CBS 506.95</strain>
    </source>
</reference>
<keyword evidence="8" id="KW-0328">Glycosyltransferase</keyword>
<comment type="function">
    <text evidence="7">Stabilizer subunit of the dolichol-phosphate mannose (DPM) synthase complex; tethers catalytic subunit to the ER.</text>
</comment>
<accession>A0A9P6JP51</accession>
<comment type="subunit">
    <text evidence="7">Component of the dolichol-phosphate mannose (DPM) synthase complex.</text>
</comment>